<protein>
    <recommendedName>
        <fullName evidence="2">Aminoglycoside phosphotransferase domain-containing protein</fullName>
    </recommendedName>
</protein>
<organism evidence="3 4">
    <name type="scientific">Truncatella angustata</name>
    <dbReference type="NCBI Taxonomy" id="152316"/>
    <lineage>
        <taxon>Eukaryota</taxon>
        <taxon>Fungi</taxon>
        <taxon>Dikarya</taxon>
        <taxon>Ascomycota</taxon>
        <taxon>Pezizomycotina</taxon>
        <taxon>Sordariomycetes</taxon>
        <taxon>Xylariomycetidae</taxon>
        <taxon>Amphisphaeriales</taxon>
        <taxon>Sporocadaceae</taxon>
        <taxon>Truncatella</taxon>
    </lineage>
</organism>
<keyword evidence="4" id="KW-1185">Reference proteome</keyword>
<dbReference type="PANTHER" id="PTHR21310:SF56">
    <property type="entry name" value="AMINOGLYCOSIDE PHOSPHOTRANSFERASE DOMAIN-CONTAINING PROTEIN"/>
    <property type="match status" value="1"/>
</dbReference>
<dbReference type="EMBL" id="JAGPXC010000001">
    <property type="protein sequence ID" value="KAH6659457.1"/>
    <property type="molecule type" value="Genomic_DNA"/>
</dbReference>
<dbReference type="OrthoDB" id="10003767at2759"/>
<dbReference type="SUPFAM" id="SSF56112">
    <property type="entry name" value="Protein kinase-like (PK-like)"/>
    <property type="match status" value="1"/>
</dbReference>
<gene>
    <name evidence="3" type="ORF">BKA67DRAFT_652685</name>
</gene>
<sequence>MDIPAIATKTPSTPGSPSSILYPSPGSRPTTPRSESVIRYETGDDYYQPPPFWFPRIQALCKTLWPNARHNIAFLAVGTYNKVFGLSVLHEDGAACGEYVLKLPELEDTVTNTVGVLRYLERRTSPAEGESRALRLPEVVGWDGTKDNDLGYPYIMTKRIPGMNLGKEWEALAQSQRMAVATQIARLYMDFESISSAVTGIINVPPTHNTAEKSISPKPDELLEISAFGTTFAGDQARHTDFEDEENGLLPLDRLYADPPGLPVGEMMLAPLKRRISQALHQETPDLNIVEYHYKPLLYILGQLNEGDIFASVDDGNDEDTRFCLWNLDLTPSNIMIDYATNHEPYITGILDWEAAIFGPRFMTAEPPRWLWTNEVATKSWPEYDPEPLHKRLMDADSRDDDAIKGVFEQAMGPEWLSNAYDPEFVFARQILKLSMLSVWGQAEVDESEDIQLAWDGFCDERQTEAEQETLEETLADLNISREP</sequence>
<dbReference type="Proteomes" id="UP000758603">
    <property type="component" value="Unassembled WGS sequence"/>
</dbReference>
<dbReference type="RefSeq" id="XP_045963588.1">
    <property type="nucleotide sequence ID" value="XM_046106211.1"/>
</dbReference>
<feature type="compositionally biased region" description="Acidic residues" evidence="1">
    <location>
        <begin position="466"/>
        <end position="475"/>
    </location>
</feature>
<feature type="region of interest" description="Disordered" evidence="1">
    <location>
        <begin position="1"/>
        <end position="34"/>
    </location>
</feature>
<dbReference type="GeneID" id="70135102"/>
<dbReference type="InterPro" id="IPR002575">
    <property type="entry name" value="Aminoglycoside_PTrfase"/>
</dbReference>
<dbReference type="InterPro" id="IPR011009">
    <property type="entry name" value="Kinase-like_dom_sf"/>
</dbReference>
<dbReference type="InterPro" id="IPR051678">
    <property type="entry name" value="AGP_Transferase"/>
</dbReference>
<comment type="caution">
    <text evidence="3">The sequence shown here is derived from an EMBL/GenBank/DDBJ whole genome shotgun (WGS) entry which is preliminary data.</text>
</comment>
<evidence type="ECO:0000313" key="4">
    <source>
        <dbReference type="Proteomes" id="UP000758603"/>
    </source>
</evidence>
<dbReference type="PANTHER" id="PTHR21310">
    <property type="entry name" value="AMINOGLYCOSIDE PHOSPHOTRANSFERASE-RELATED-RELATED"/>
    <property type="match status" value="1"/>
</dbReference>
<evidence type="ECO:0000313" key="3">
    <source>
        <dbReference type="EMBL" id="KAH6659457.1"/>
    </source>
</evidence>
<evidence type="ECO:0000256" key="1">
    <source>
        <dbReference type="SAM" id="MobiDB-lite"/>
    </source>
</evidence>
<accession>A0A9P8UW58</accession>
<name>A0A9P8UW58_9PEZI</name>
<dbReference type="Pfam" id="PF01636">
    <property type="entry name" value="APH"/>
    <property type="match status" value="1"/>
</dbReference>
<feature type="domain" description="Aminoglycoside phosphotransferase" evidence="2">
    <location>
        <begin position="93"/>
        <end position="361"/>
    </location>
</feature>
<dbReference type="AlphaFoldDB" id="A0A9P8UW58"/>
<feature type="region of interest" description="Disordered" evidence="1">
    <location>
        <begin position="465"/>
        <end position="484"/>
    </location>
</feature>
<feature type="compositionally biased region" description="Low complexity" evidence="1">
    <location>
        <begin position="8"/>
        <end position="34"/>
    </location>
</feature>
<reference evidence="3" key="1">
    <citation type="journal article" date="2021" name="Nat. Commun.">
        <title>Genetic determinants of endophytism in the Arabidopsis root mycobiome.</title>
        <authorList>
            <person name="Mesny F."/>
            <person name="Miyauchi S."/>
            <person name="Thiergart T."/>
            <person name="Pickel B."/>
            <person name="Atanasova L."/>
            <person name="Karlsson M."/>
            <person name="Huettel B."/>
            <person name="Barry K.W."/>
            <person name="Haridas S."/>
            <person name="Chen C."/>
            <person name="Bauer D."/>
            <person name="Andreopoulos W."/>
            <person name="Pangilinan J."/>
            <person name="LaButti K."/>
            <person name="Riley R."/>
            <person name="Lipzen A."/>
            <person name="Clum A."/>
            <person name="Drula E."/>
            <person name="Henrissat B."/>
            <person name="Kohler A."/>
            <person name="Grigoriev I.V."/>
            <person name="Martin F.M."/>
            <person name="Hacquard S."/>
        </authorList>
    </citation>
    <scope>NUCLEOTIDE SEQUENCE</scope>
    <source>
        <strain evidence="3">MPI-SDFR-AT-0073</strain>
    </source>
</reference>
<evidence type="ECO:0000259" key="2">
    <source>
        <dbReference type="Pfam" id="PF01636"/>
    </source>
</evidence>
<proteinExistence type="predicted"/>